<feature type="transmembrane region" description="Helical" evidence="1">
    <location>
        <begin position="908"/>
        <end position="929"/>
    </location>
</feature>
<feature type="transmembrane region" description="Helical" evidence="1">
    <location>
        <begin position="514"/>
        <end position="543"/>
    </location>
</feature>
<dbReference type="SUPFAM" id="SSF82693">
    <property type="entry name" value="Multidrug efflux transporter AcrB pore domain, PN1, PN2, PC1 and PC2 subdomains"/>
    <property type="match status" value="2"/>
</dbReference>
<evidence type="ECO:0000313" key="3">
    <source>
        <dbReference type="Proteomes" id="UP001195903"/>
    </source>
</evidence>
<feature type="transmembrane region" description="Helical" evidence="1">
    <location>
        <begin position="363"/>
        <end position="382"/>
    </location>
</feature>
<dbReference type="PRINTS" id="PR00702">
    <property type="entry name" value="ACRIFLAVINRP"/>
</dbReference>
<keyword evidence="1" id="KW-0472">Membrane</keyword>
<gene>
    <name evidence="2" type="ORF">KJI95_18950</name>
</gene>
<feature type="transmembrane region" description="Helical" evidence="1">
    <location>
        <begin position="466"/>
        <end position="493"/>
    </location>
</feature>
<dbReference type="PANTHER" id="PTHR32063">
    <property type="match status" value="1"/>
</dbReference>
<feature type="transmembrane region" description="Helical" evidence="1">
    <location>
        <begin position="394"/>
        <end position="414"/>
    </location>
</feature>
<feature type="transmembrane region" description="Helical" evidence="1">
    <location>
        <begin position="956"/>
        <end position="973"/>
    </location>
</feature>
<feature type="transmembrane region" description="Helical" evidence="1">
    <location>
        <begin position="335"/>
        <end position="356"/>
    </location>
</feature>
<organism evidence="2 3">
    <name type="scientific">Shewanella jiangmenensis</name>
    <dbReference type="NCBI Taxonomy" id="2837387"/>
    <lineage>
        <taxon>Bacteria</taxon>
        <taxon>Pseudomonadati</taxon>
        <taxon>Pseudomonadota</taxon>
        <taxon>Gammaproteobacteria</taxon>
        <taxon>Alteromonadales</taxon>
        <taxon>Shewanellaceae</taxon>
        <taxon>Shewanella</taxon>
    </lineage>
</organism>
<reference evidence="2 3" key="1">
    <citation type="submission" date="2021-05" db="EMBL/GenBank/DDBJ databases">
        <title>Shewanella sp. JM162201.</title>
        <authorList>
            <person name="Xu S."/>
            <person name="Li A."/>
        </authorList>
    </citation>
    <scope>NUCLEOTIDE SEQUENCE [LARGE SCALE GENOMIC DNA]</scope>
    <source>
        <strain evidence="2 3">JM162201</strain>
    </source>
</reference>
<dbReference type="SUPFAM" id="SSF82866">
    <property type="entry name" value="Multidrug efflux transporter AcrB transmembrane domain"/>
    <property type="match status" value="2"/>
</dbReference>
<protein>
    <submittedName>
        <fullName evidence="2">Efflux RND transporter permease subunit</fullName>
    </submittedName>
</protein>
<dbReference type="Proteomes" id="UP001195903">
    <property type="component" value="Unassembled WGS sequence"/>
</dbReference>
<dbReference type="RefSeq" id="WP_214508774.1">
    <property type="nucleotide sequence ID" value="NZ_JAHEPS010000015.1"/>
</dbReference>
<dbReference type="Gene3D" id="3.30.70.1440">
    <property type="entry name" value="Multidrug efflux transporter AcrB pore domain"/>
    <property type="match status" value="1"/>
</dbReference>
<comment type="caution">
    <text evidence="2">The sequence shown here is derived from an EMBL/GenBank/DDBJ whole genome shotgun (WGS) entry which is preliminary data.</text>
</comment>
<feature type="transmembrane region" description="Helical" evidence="1">
    <location>
        <begin position="12"/>
        <end position="29"/>
    </location>
</feature>
<dbReference type="SUPFAM" id="SSF82714">
    <property type="entry name" value="Multidrug efflux transporter AcrB TolC docking domain, DN and DC subdomains"/>
    <property type="match status" value="2"/>
</dbReference>
<evidence type="ECO:0000256" key="1">
    <source>
        <dbReference type="SAM" id="Phobius"/>
    </source>
</evidence>
<keyword evidence="1" id="KW-0812">Transmembrane</keyword>
<sequence>MDIARYSIQKRTSMWVIIFLLLIGGYISYQKLGRFEDPEFVIRQALIMTPYPGASAREVADEVTDVIESAVQSLQEVKEVKSVSKQGMSEVTVEIDLRFSKTKGELDQVWDKLRRKIGDAQRQLPSGAGPAIVNDDFADVYALFYAVTGKGYSDKQLFDYVDFLSKELALVDGVAKTAILGNRQEEIYLEFSAPRLASLGVSAQQIFAVLQKQNLVTVAGDLSAGNMRLAVMPQASVSSFEALKQLPLGLGNNGRTLLLSDVANVVRAYKEPMGLIMSYNGERAIGLGVSNITGGNVVEMGDAVKARLAALEGQRPVGMELNVVSMQSDSVRSSVASFVDNLIAAVVIVFVVLLLFMGVRSGIIIGFVLLLTVAGTLIIMLMDDIAMQRISLGALIIALGMLVDNAIVVTDGVLVKLQQGEDRDKAISEVVNSTVWPLLGGTLVGILAFSAIGLSPSDMGEYAGSLFWVILYSMLLSWVFSITITPLLCHQFLQVKAQGSVPDESRTLKWYRGLLLWVLSHRMLTGVGLLGLLALSVVGMGAVPPGFMPESQRPQFVVDVYLPQGTDINYTHKVVADISADIRKEPVVTGITSFTGGGGLRFMLSYAPEPRNPAYGQLLVDVSDYQQITALVEKLQNGLSAHYPDASIKVWKFMLGRGGGKKIEAGFSGPDPKVLRQLAEQAKVAMLNDANLIAVQDDWRQQVPVLVPVYNPALTQQMGLTSVELNQALAQLLTGTTIGAYREGDSLIPLVVRAPQEERNYQRAIESLQVYSPVAGRQIPISELTDDIRVEWQDAMIRRIDRQPTIMVQADPAPGILTNDAFNQIRGAIESIELPPGYSLNWYGEHKASKDANEGLVGSAPYGFAAMILAVVFMFNAIRQPLVIWLTVPLAIIGVVVGLVAFNTPFEFMAILGFLSLIGMMVKNAIVLVDQADNEIRAGLPALEGLIQASVSRARPVVLGALTTILGVAPLVMDPFFKSMAVTIMFGLLFATILTLVVIPLLYAAMFRIR</sequence>
<dbReference type="Gene3D" id="3.30.70.1320">
    <property type="entry name" value="Multidrug efflux transporter AcrB pore domain like"/>
    <property type="match status" value="1"/>
</dbReference>
<dbReference type="InterPro" id="IPR001036">
    <property type="entry name" value="Acrflvin-R"/>
</dbReference>
<keyword evidence="1" id="KW-1133">Transmembrane helix</keyword>
<keyword evidence="3" id="KW-1185">Reference proteome</keyword>
<proteinExistence type="predicted"/>
<dbReference type="Pfam" id="PF00873">
    <property type="entry name" value="ACR_tran"/>
    <property type="match status" value="1"/>
</dbReference>
<feature type="transmembrane region" description="Helical" evidence="1">
    <location>
        <begin position="882"/>
        <end position="902"/>
    </location>
</feature>
<dbReference type="Gene3D" id="3.30.70.1430">
    <property type="entry name" value="Multidrug efflux transporter AcrB pore domain"/>
    <property type="match status" value="2"/>
</dbReference>
<feature type="transmembrane region" description="Helical" evidence="1">
    <location>
        <begin position="979"/>
        <end position="1005"/>
    </location>
</feature>
<dbReference type="EMBL" id="JAHEPS010000015">
    <property type="protein sequence ID" value="MBT1446578.1"/>
    <property type="molecule type" value="Genomic_DNA"/>
</dbReference>
<dbReference type="PANTHER" id="PTHR32063:SF18">
    <property type="entry name" value="CATION EFFLUX SYSTEM PROTEIN"/>
    <property type="match status" value="1"/>
</dbReference>
<name>A0ABS5VC09_9GAMM</name>
<feature type="transmembrane region" description="Helical" evidence="1">
    <location>
        <begin position="435"/>
        <end position="454"/>
    </location>
</feature>
<dbReference type="Gene3D" id="1.20.1640.10">
    <property type="entry name" value="Multidrug efflux transporter AcrB transmembrane domain"/>
    <property type="match status" value="2"/>
</dbReference>
<dbReference type="InterPro" id="IPR027463">
    <property type="entry name" value="AcrB_DN_DC_subdom"/>
</dbReference>
<evidence type="ECO:0000313" key="2">
    <source>
        <dbReference type="EMBL" id="MBT1446578.1"/>
    </source>
</evidence>
<feature type="transmembrane region" description="Helical" evidence="1">
    <location>
        <begin position="856"/>
        <end position="875"/>
    </location>
</feature>
<accession>A0ABS5VC09</accession>
<dbReference type="Gene3D" id="3.30.2090.10">
    <property type="entry name" value="Multidrug efflux transporter AcrB TolC docking domain, DN and DC subdomains"/>
    <property type="match status" value="2"/>
</dbReference>